<dbReference type="EMBL" id="VSSQ01018831">
    <property type="protein sequence ID" value="MPM62371.1"/>
    <property type="molecule type" value="Genomic_DNA"/>
</dbReference>
<comment type="caution">
    <text evidence="1">The sequence shown here is derived from an EMBL/GenBank/DDBJ whole genome shotgun (WGS) entry which is preliminary data.</text>
</comment>
<dbReference type="AlphaFoldDB" id="A0A645BCK0"/>
<dbReference type="InterPro" id="IPR017642">
    <property type="entry name" value="DNA_S_mod_DndB"/>
</dbReference>
<reference evidence="1" key="1">
    <citation type="submission" date="2019-08" db="EMBL/GenBank/DDBJ databases">
        <authorList>
            <person name="Kucharzyk K."/>
            <person name="Murdoch R.W."/>
            <person name="Higgins S."/>
            <person name="Loffler F."/>
        </authorList>
    </citation>
    <scope>NUCLEOTIDE SEQUENCE</scope>
</reference>
<organism evidence="1">
    <name type="scientific">bioreactor metagenome</name>
    <dbReference type="NCBI Taxonomy" id="1076179"/>
    <lineage>
        <taxon>unclassified sequences</taxon>
        <taxon>metagenomes</taxon>
        <taxon>ecological metagenomes</taxon>
    </lineage>
</organism>
<evidence type="ECO:0008006" key="2">
    <source>
        <dbReference type="Google" id="ProtNLM"/>
    </source>
</evidence>
<accession>A0A645BCK0</accession>
<dbReference type="Pfam" id="PF14072">
    <property type="entry name" value="DndB"/>
    <property type="match status" value="1"/>
</dbReference>
<gene>
    <name evidence="1" type="ORF">SDC9_109242</name>
</gene>
<dbReference type="InterPro" id="IPR017601">
    <property type="entry name" value="DGQHR-contain_dom"/>
</dbReference>
<dbReference type="CDD" id="cd16414">
    <property type="entry name" value="dndB_like"/>
    <property type="match status" value="1"/>
</dbReference>
<dbReference type="NCBIfam" id="TIGR03187">
    <property type="entry name" value="DGQHR"/>
    <property type="match status" value="1"/>
</dbReference>
<evidence type="ECO:0000313" key="1">
    <source>
        <dbReference type="EMBL" id="MPM62371.1"/>
    </source>
</evidence>
<proteinExistence type="predicted"/>
<sequence length="356" mass="41220">MSNIFPSLRAIMGNWVYYPILMSASEISDRVMRSKDIRENKTLDDYLQREITPNVKKILSYIKNNEDRFFNSIIVGVFDDTPNWYPLDLKHVDILSDERREYIEDSMGLLELKGSEKLFAIDGQHRVEAIKREVLDNPDYKDQFSIILVQHVDSITGKKRTRKLFSDINKKAVKVSDGELAIIDEEELENIVARKIYSEYERIPHTSIELSKVTEVKNPKYFTSLLTVVSIARKLKTKLKVKTEDNLYKEVKSFFDLVLNSYPEIVESFSSEDLTTDLRDNRKMIFMRHVGLEVLAEIYCLFTIEKQLELMKEKITSLDLSFTSDLFKDNIYKGGGIRAGNKTGAVLKLKKAGIML</sequence>
<name>A0A645BCK0_9ZZZZ</name>
<protein>
    <recommendedName>
        <fullName evidence="2">DGQHR domain-containing protein</fullName>
    </recommendedName>
</protein>